<keyword evidence="2" id="KW-0472">Membrane</keyword>
<dbReference type="PANTHER" id="PTHR34512">
    <property type="entry name" value="CELL SURFACE PROTEIN"/>
    <property type="match status" value="1"/>
</dbReference>
<keyword evidence="5" id="KW-1185">Reference proteome</keyword>
<name>A0A5R9EZH5_9BACL</name>
<evidence type="ECO:0000256" key="1">
    <source>
        <dbReference type="SAM" id="MobiDB-lite"/>
    </source>
</evidence>
<dbReference type="InterPro" id="IPR002372">
    <property type="entry name" value="PQQ_rpt_dom"/>
</dbReference>
<feature type="domain" description="Pyrrolo-quinoline quinone repeat" evidence="3">
    <location>
        <begin position="200"/>
        <end position="396"/>
    </location>
</feature>
<gene>
    <name evidence="4" type="ORF">FCL54_19725</name>
</gene>
<keyword evidence="2" id="KW-1133">Transmembrane helix</keyword>
<evidence type="ECO:0000313" key="5">
    <source>
        <dbReference type="Proteomes" id="UP000308230"/>
    </source>
</evidence>
<dbReference type="Gene3D" id="2.130.10.10">
    <property type="entry name" value="YVTN repeat-like/Quinoprotein amine dehydrogenase"/>
    <property type="match status" value="1"/>
</dbReference>
<evidence type="ECO:0000256" key="2">
    <source>
        <dbReference type="SAM" id="Phobius"/>
    </source>
</evidence>
<feature type="domain" description="Pyrrolo-quinoline quinone repeat" evidence="3">
    <location>
        <begin position="56"/>
        <end position="113"/>
    </location>
</feature>
<dbReference type="InterPro" id="IPR015943">
    <property type="entry name" value="WD40/YVTN_repeat-like_dom_sf"/>
</dbReference>
<evidence type="ECO:0000313" key="4">
    <source>
        <dbReference type="EMBL" id="TLS35606.1"/>
    </source>
</evidence>
<organism evidence="4 5">
    <name type="scientific">Exobacillus caeni</name>
    <dbReference type="NCBI Taxonomy" id="2574798"/>
    <lineage>
        <taxon>Bacteria</taxon>
        <taxon>Bacillati</taxon>
        <taxon>Bacillota</taxon>
        <taxon>Bacilli</taxon>
        <taxon>Bacillales</taxon>
        <taxon>Guptibacillaceae</taxon>
        <taxon>Exobacillus</taxon>
    </lineage>
</organism>
<reference evidence="4 5" key="1">
    <citation type="submission" date="2019-04" db="EMBL/GenBank/DDBJ databases">
        <title>Bacillus caeni sp. nov., a bacterium isolated from mangrove sediment.</title>
        <authorList>
            <person name="Huang H."/>
            <person name="Mo K."/>
            <person name="Hu Y."/>
        </authorList>
    </citation>
    <scope>NUCLEOTIDE SEQUENCE [LARGE SCALE GENOMIC DNA]</scope>
    <source>
        <strain evidence="4 5">HB172195</strain>
    </source>
</reference>
<protein>
    <recommendedName>
        <fullName evidence="3">Pyrrolo-quinoline quinone repeat domain-containing protein</fullName>
    </recommendedName>
</protein>
<accession>A0A5R9EZH5</accession>
<feature type="compositionally biased region" description="Basic and acidic residues" evidence="1">
    <location>
        <begin position="406"/>
        <end position="422"/>
    </location>
</feature>
<dbReference type="InterPro" id="IPR011047">
    <property type="entry name" value="Quinoprotein_ADH-like_sf"/>
</dbReference>
<dbReference type="InterPro" id="IPR018391">
    <property type="entry name" value="PQQ_b-propeller_rpt"/>
</dbReference>
<feature type="region of interest" description="Disordered" evidence="1">
    <location>
        <begin position="400"/>
        <end position="432"/>
    </location>
</feature>
<dbReference type="SMART" id="SM00564">
    <property type="entry name" value="PQQ"/>
    <property type="match status" value="7"/>
</dbReference>
<proteinExistence type="predicted"/>
<dbReference type="Pfam" id="PF13360">
    <property type="entry name" value="PQQ_2"/>
    <property type="match status" value="2"/>
</dbReference>
<comment type="caution">
    <text evidence="4">The sequence shown here is derived from an EMBL/GenBank/DDBJ whole genome shotgun (WGS) entry which is preliminary data.</text>
</comment>
<dbReference type="EMBL" id="SWLG01000019">
    <property type="protein sequence ID" value="TLS35606.1"/>
    <property type="molecule type" value="Genomic_DNA"/>
</dbReference>
<sequence length="464" mass="51447">MLAVILAFIMGQPVNAADEKKIGPEEWTQYRLNSQNNPVYNDGEEVELDTTFKTDNQIRSTPVVTGNNIYIGNHESGMIYSYDLHTKELNWKNQAPNWIHSELISSGGKLFVGYGNRFYQKPGLRGTEESGILCLDAESGEILWNFKTDGEVMPTPAIYKDTVYAVTGDEHLYAINPETGKEEWNLELGSIVSMSSPNIHNGILYVGGSDPYHFYAVDLEKQEIKWEKDFEDVKMGLDDVPAVIYNDELVITTALEGDMEKNPEHMIYAMDIKTGEFVWKKSLGKGEMVKNNKSGAPMIYEDQVFVGSPITKKYYALNAGNGEINWKHETAVNKAPPVADNGIVYFVNTKGMVSAFDVKSGDLLGEKELGGKLAPSGPIIINNNLIVGSQDSNVYVVPTSQIKSSSSDEQKSGEKTEGKADEEAAANDTEAADQDVPAGNWIWYLLIILLIGFGIFFFARNRKS</sequence>
<dbReference type="Gene3D" id="2.40.128.630">
    <property type="match status" value="1"/>
</dbReference>
<dbReference type="OrthoDB" id="9794322at2"/>
<dbReference type="Gene3D" id="2.40.10.480">
    <property type="match status" value="1"/>
</dbReference>
<dbReference type="AlphaFoldDB" id="A0A5R9EZH5"/>
<keyword evidence="2" id="KW-0812">Transmembrane</keyword>
<dbReference type="Proteomes" id="UP000308230">
    <property type="component" value="Unassembled WGS sequence"/>
</dbReference>
<evidence type="ECO:0000259" key="3">
    <source>
        <dbReference type="Pfam" id="PF13360"/>
    </source>
</evidence>
<feature type="transmembrane region" description="Helical" evidence="2">
    <location>
        <begin position="441"/>
        <end position="459"/>
    </location>
</feature>
<dbReference type="SUPFAM" id="SSF50998">
    <property type="entry name" value="Quinoprotein alcohol dehydrogenase-like"/>
    <property type="match status" value="2"/>
</dbReference>
<dbReference type="PANTHER" id="PTHR34512:SF30">
    <property type="entry name" value="OUTER MEMBRANE PROTEIN ASSEMBLY FACTOR BAMB"/>
    <property type="match status" value="1"/>
</dbReference>